<evidence type="ECO:0000256" key="1">
    <source>
        <dbReference type="ARBA" id="ARBA00004370"/>
    </source>
</evidence>
<dbReference type="InterPro" id="IPR050623">
    <property type="entry name" value="Glucan_succinyl_AcylTrfase"/>
</dbReference>
<dbReference type="OrthoDB" id="5446016at2"/>
<feature type="transmembrane region" description="Helical" evidence="3">
    <location>
        <begin position="12"/>
        <end position="28"/>
    </location>
</feature>
<dbReference type="PANTHER" id="PTHR36927">
    <property type="entry name" value="BLR4337 PROTEIN"/>
    <property type="match status" value="1"/>
</dbReference>
<feature type="transmembrane region" description="Helical" evidence="3">
    <location>
        <begin position="322"/>
        <end position="344"/>
    </location>
</feature>
<accession>A0A396S4E4</accession>
<feature type="transmembrane region" description="Helical" evidence="3">
    <location>
        <begin position="48"/>
        <end position="71"/>
    </location>
</feature>
<dbReference type="PANTHER" id="PTHR36927:SF3">
    <property type="entry name" value="GLUCANS BIOSYNTHESIS PROTEIN C"/>
    <property type="match status" value="1"/>
</dbReference>
<evidence type="ECO:0000256" key="2">
    <source>
        <dbReference type="ARBA" id="ARBA00007400"/>
    </source>
</evidence>
<dbReference type="Pfam" id="PF01757">
    <property type="entry name" value="Acyl_transf_3"/>
    <property type="match status" value="1"/>
</dbReference>
<dbReference type="GO" id="GO:0016747">
    <property type="term" value="F:acyltransferase activity, transferring groups other than amino-acyl groups"/>
    <property type="evidence" value="ECO:0007669"/>
    <property type="project" value="InterPro"/>
</dbReference>
<sequence>MGSKSNERQYDLDWIRVIAILGVFLYHSSMFFNPFPWHVKNNIIESSWILVFSLFVGIWIMPIFFAISGMNTIHSLRKRSSLQFIKERLKRLGLPLLFGIFILSPPQVYIERVTNLGFSGSFLEFIPYYFDGLYLDIGGKGNFAFSGLHLWYLLVLLVFSFISLPLFKRIPVSDKLNKVHFILLPLVLFLTGILHIMSLGGWDLVFYFMTFLYGYYFFSASNFRSTLRSIYKITILVAVIATIIYIAGFPHPDFMPEYLFYGIKVLACWGWLLIIFYLADRYLAFANDFLNYTSEASMPFYVLHQPIIVFVGYTIRDFSWSIPLKLIFLVTVSFVIIMSLYHFLIRKISILRILFGLKG</sequence>
<comment type="subcellular location">
    <subcellularLocation>
        <location evidence="1">Membrane</location>
    </subcellularLocation>
</comment>
<feature type="transmembrane region" description="Helical" evidence="3">
    <location>
        <begin position="149"/>
        <end position="167"/>
    </location>
</feature>
<feature type="transmembrane region" description="Helical" evidence="3">
    <location>
        <begin position="230"/>
        <end position="247"/>
    </location>
</feature>
<organism evidence="5 6">
    <name type="scientific">Ureibacillus yapensis</name>
    <dbReference type="NCBI Taxonomy" id="2304605"/>
    <lineage>
        <taxon>Bacteria</taxon>
        <taxon>Bacillati</taxon>
        <taxon>Bacillota</taxon>
        <taxon>Bacilli</taxon>
        <taxon>Bacillales</taxon>
        <taxon>Caryophanaceae</taxon>
        <taxon>Ureibacillus</taxon>
    </lineage>
</organism>
<keyword evidence="3" id="KW-1133">Transmembrane helix</keyword>
<keyword evidence="3" id="KW-0472">Membrane</keyword>
<evidence type="ECO:0000259" key="4">
    <source>
        <dbReference type="Pfam" id="PF01757"/>
    </source>
</evidence>
<comment type="caution">
    <text evidence="5">The sequence shown here is derived from an EMBL/GenBank/DDBJ whole genome shotgun (WGS) entry which is preliminary data.</text>
</comment>
<dbReference type="Proteomes" id="UP000265692">
    <property type="component" value="Unassembled WGS sequence"/>
</dbReference>
<keyword evidence="5" id="KW-0808">Transferase</keyword>
<keyword evidence="6" id="KW-1185">Reference proteome</keyword>
<proteinExistence type="inferred from homology"/>
<keyword evidence="5" id="KW-0012">Acyltransferase</keyword>
<feature type="transmembrane region" description="Helical" evidence="3">
    <location>
        <begin position="300"/>
        <end position="316"/>
    </location>
</feature>
<feature type="transmembrane region" description="Helical" evidence="3">
    <location>
        <begin position="204"/>
        <end position="223"/>
    </location>
</feature>
<dbReference type="AlphaFoldDB" id="A0A396S4E4"/>
<evidence type="ECO:0000313" key="6">
    <source>
        <dbReference type="Proteomes" id="UP000265692"/>
    </source>
</evidence>
<dbReference type="EMBL" id="QWEI01000013">
    <property type="protein sequence ID" value="RHW32390.1"/>
    <property type="molecule type" value="Genomic_DNA"/>
</dbReference>
<evidence type="ECO:0000256" key="3">
    <source>
        <dbReference type="SAM" id="Phobius"/>
    </source>
</evidence>
<dbReference type="InterPro" id="IPR002656">
    <property type="entry name" value="Acyl_transf_3_dom"/>
</dbReference>
<name>A0A396S4E4_9BACL</name>
<feature type="transmembrane region" description="Helical" evidence="3">
    <location>
        <begin position="92"/>
        <end position="110"/>
    </location>
</feature>
<keyword evidence="3" id="KW-0812">Transmembrane</keyword>
<comment type="similarity">
    <text evidence="2">Belongs to the acyltransferase 3 family.</text>
</comment>
<reference evidence="5 6" key="1">
    <citation type="submission" date="2018-08" db="EMBL/GenBank/DDBJ databases">
        <title>Lysinibacillus sp. YLB-03 draft genome sequence.</title>
        <authorList>
            <person name="Yu L."/>
        </authorList>
    </citation>
    <scope>NUCLEOTIDE SEQUENCE [LARGE SCALE GENOMIC DNA]</scope>
    <source>
        <strain evidence="5 6">YLB-03</strain>
    </source>
</reference>
<evidence type="ECO:0000313" key="5">
    <source>
        <dbReference type="EMBL" id="RHW32390.1"/>
    </source>
</evidence>
<protein>
    <submittedName>
        <fullName evidence="5">Acyltransferase</fullName>
    </submittedName>
</protein>
<feature type="transmembrane region" description="Helical" evidence="3">
    <location>
        <begin position="259"/>
        <end position="279"/>
    </location>
</feature>
<gene>
    <name evidence="5" type="ORF">D1B33_16780</name>
</gene>
<feature type="domain" description="Acyltransferase 3" evidence="4">
    <location>
        <begin position="10"/>
        <end position="341"/>
    </location>
</feature>
<feature type="transmembrane region" description="Helical" evidence="3">
    <location>
        <begin position="179"/>
        <end position="198"/>
    </location>
</feature>
<dbReference type="RefSeq" id="WP_118877567.1">
    <property type="nucleotide sequence ID" value="NZ_QWEI01000013.1"/>
</dbReference>